<dbReference type="GO" id="GO:0006508">
    <property type="term" value="P:proteolysis"/>
    <property type="evidence" value="ECO:0007669"/>
    <property type="project" value="InterPro"/>
</dbReference>
<dbReference type="OrthoDB" id="9792152at2"/>
<feature type="non-terminal residue" evidence="3">
    <location>
        <position position="1018"/>
    </location>
</feature>
<comment type="caution">
    <text evidence="3">The sequence shown here is derived from an EMBL/GenBank/DDBJ whole genome shotgun (WGS) entry which is preliminary data.</text>
</comment>
<dbReference type="PANTHER" id="PTHR11905">
    <property type="entry name" value="ADAM A DISINTEGRIN AND METALLOPROTEASE DOMAIN"/>
    <property type="match status" value="1"/>
</dbReference>
<evidence type="ECO:0000256" key="1">
    <source>
        <dbReference type="SAM" id="SignalP"/>
    </source>
</evidence>
<protein>
    <recommendedName>
        <fullName evidence="2">Peptidase M12B domain-containing protein</fullName>
    </recommendedName>
</protein>
<keyword evidence="4" id="KW-1185">Reference proteome</keyword>
<dbReference type="RefSeq" id="WP_095512260.1">
    <property type="nucleotide sequence ID" value="NZ_MQWD01000001.1"/>
</dbReference>
<dbReference type="AlphaFoldDB" id="A0A271J6A8"/>
<proteinExistence type="predicted"/>
<dbReference type="Pfam" id="PF13583">
    <property type="entry name" value="Reprolysin_4"/>
    <property type="match status" value="1"/>
</dbReference>
<feature type="chain" id="PRO_5012967380" description="Peptidase M12B domain-containing protein" evidence="1">
    <location>
        <begin position="22"/>
        <end position="1018"/>
    </location>
</feature>
<feature type="signal peptide" evidence="1">
    <location>
        <begin position="1"/>
        <end position="21"/>
    </location>
</feature>
<evidence type="ECO:0000259" key="2">
    <source>
        <dbReference type="PROSITE" id="PS50215"/>
    </source>
</evidence>
<sequence length="1018" mass="104417">MRLFALLLVGAVVLAAGPAQAQSLWTDVAPASLGPSDAPTLPQSFRTVHLDRDAMADRLASSPVATAPADVQRGVAIPIPLPEGGTVEVRVAESSIMAPALQTRYPEIRTYLAQGPGGVHGRLSLTPKGFAGMLFTTGGAVYVDPYLRDGSSTYMVYRAQDLVVDPRLRGRVEDAVEQSGAHASVDSESATHGDVLRTYRLAVAATGEYTQFHGGTVPDAMAAIVTSMNRVAGVYERDIAVTFSLVPNTDDVVFTNGTTDPYSNNNGSAMLSQNQVTLDAVIGTANYDIGHVFSTGGGGVAYLGSVCDVSIKAGGVTGGSAPVGDAFDIDYVAHEMGHQFGANHTQNNACNRASSAAYEPGSASTIMGYAGICPPNLQSNSDPYFHVISLDEMTSFITAGGGSTCGTATPTGNAIPTVSATGGFTIPAGTPFTLTGSATDDTPGSLTYTWEEFDLGPAGPPGNGTAPFFRSFNPTPEPTRTFPRFDRYVAGLPTVVGEDLPTTTRSLTFRLTARDNAPGAGAIDDATITINTDASGGPFAVTFASTPGLSYSSGLNTVTWDVAGTDGGAINTPTVDILLSTDGGDSFAPIALGTANDGSEVVTFPAVETTEARVLVRAVGNIFFNVNPEPFTITDLDPPAIAVSPTSINETLAPGGTTTEPVTISNTASAGSQDLTWSVSVVTDLALLSGEPAPARDLPKGSAAADGTGPHSLATGGPDAYGYVWIDSDEPGGPAVDFQDISGTGTAVTFTPAGTFGANDEGYADVVLPFTFPFYGVDKSTIRVYTNGFATFSSAAGNSYNNPTGFPGASGPTNVDDVIAPFWDDLDLTAAGAVYTGTLGDGRFVVQWDGAPRYDEAGSSVTFQILLSEDGTIEFQYETMTGTLNSNAAGIENADASVGLTVAANEAYVASDKAVRFTVPVVWITASPTSGSVAPGASGGFDVDIDASELEEGTYTASLVITSNDPVTPSVTIPVALTVGEDDGSISIVVEGARGMRYLGAPAVGVTVDDLAAQNLVR</sequence>
<dbReference type="Gene3D" id="2.60.40.10">
    <property type="entry name" value="Immunoglobulins"/>
    <property type="match status" value="1"/>
</dbReference>
<keyword evidence="1" id="KW-0732">Signal</keyword>
<dbReference type="PROSITE" id="PS50215">
    <property type="entry name" value="ADAM_MEPRO"/>
    <property type="match status" value="1"/>
</dbReference>
<organism evidence="3 4">
    <name type="scientific">Rubrivirga marina</name>
    <dbReference type="NCBI Taxonomy" id="1196024"/>
    <lineage>
        <taxon>Bacteria</taxon>
        <taxon>Pseudomonadati</taxon>
        <taxon>Rhodothermota</taxon>
        <taxon>Rhodothermia</taxon>
        <taxon>Rhodothermales</taxon>
        <taxon>Rubricoccaceae</taxon>
        <taxon>Rubrivirga</taxon>
    </lineage>
</organism>
<dbReference type="Proteomes" id="UP000216339">
    <property type="component" value="Unassembled WGS sequence"/>
</dbReference>
<dbReference type="Gene3D" id="3.40.390.10">
    <property type="entry name" value="Collagenase (Catalytic Domain)"/>
    <property type="match status" value="1"/>
</dbReference>
<dbReference type="InterPro" id="IPR024079">
    <property type="entry name" value="MetalloPept_cat_dom_sf"/>
</dbReference>
<dbReference type="EMBL" id="MQWD01000001">
    <property type="protein sequence ID" value="PAP78584.1"/>
    <property type="molecule type" value="Genomic_DNA"/>
</dbReference>
<name>A0A271J6A8_9BACT</name>
<accession>A0A271J6A8</accession>
<evidence type="ECO:0000313" key="3">
    <source>
        <dbReference type="EMBL" id="PAP78584.1"/>
    </source>
</evidence>
<evidence type="ECO:0000313" key="4">
    <source>
        <dbReference type="Proteomes" id="UP000216339"/>
    </source>
</evidence>
<dbReference type="PANTHER" id="PTHR11905:SF159">
    <property type="entry name" value="ADAM METALLOPROTEASE"/>
    <property type="match status" value="1"/>
</dbReference>
<dbReference type="SUPFAM" id="SSF55486">
    <property type="entry name" value="Metalloproteases ('zincins'), catalytic domain"/>
    <property type="match status" value="1"/>
</dbReference>
<feature type="domain" description="Peptidase M12B" evidence="2">
    <location>
        <begin position="299"/>
        <end position="398"/>
    </location>
</feature>
<gene>
    <name evidence="3" type="ORF">BSZ37_20205</name>
</gene>
<dbReference type="InterPro" id="IPR001590">
    <property type="entry name" value="Peptidase_M12B"/>
</dbReference>
<dbReference type="GO" id="GO:0004222">
    <property type="term" value="F:metalloendopeptidase activity"/>
    <property type="evidence" value="ECO:0007669"/>
    <property type="project" value="InterPro"/>
</dbReference>
<dbReference type="InterPro" id="IPR013783">
    <property type="entry name" value="Ig-like_fold"/>
</dbReference>
<reference evidence="3 4" key="1">
    <citation type="submission" date="2016-11" db="EMBL/GenBank/DDBJ databases">
        <title>Study of marine rhodopsin-containing bacteria.</title>
        <authorList>
            <person name="Yoshizawa S."/>
            <person name="Kumagai Y."/>
            <person name="Kogure K."/>
        </authorList>
    </citation>
    <scope>NUCLEOTIDE SEQUENCE [LARGE SCALE GENOMIC DNA]</scope>
    <source>
        <strain evidence="3 4">SAORIC-28</strain>
    </source>
</reference>